<dbReference type="KEGG" id="var:108324388"/>
<feature type="transmembrane region" description="Helical" evidence="6">
    <location>
        <begin position="115"/>
        <end position="132"/>
    </location>
</feature>
<name>A0A0L9TUZ2_PHAAN</name>
<dbReference type="Pfam" id="PF04819">
    <property type="entry name" value="DUF716"/>
    <property type="match status" value="1"/>
</dbReference>
<feature type="transmembrane region" description="Helical" evidence="6">
    <location>
        <begin position="51"/>
        <end position="72"/>
    </location>
</feature>
<dbReference type="Gramene" id="KOM33969">
    <property type="protein sequence ID" value="KOM33969"/>
    <property type="gene ID" value="LR48_Vigan02g011900"/>
</dbReference>
<dbReference type="InterPro" id="IPR006904">
    <property type="entry name" value="DUF716"/>
</dbReference>
<evidence type="ECO:0000256" key="4">
    <source>
        <dbReference type="ARBA" id="ARBA00022989"/>
    </source>
</evidence>
<evidence type="ECO:0000313" key="9">
    <source>
        <dbReference type="Proteomes" id="UP000053144"/>
    </source>
</evidence>
<sequence length="290" mass="31981">MASLATHLSGFIIFFPVGIRRLVSSTSLYLHNPSHFRSKLWYFSDPKWKTLDLYAVLIALPVFSFTEFFLFFSFSGHPAYKFSFFQQSLAILAFWFLTILIIVRERVGGTSLVDEGFVFLSGGIVFLLEYSVMEKGVSGLAGSVYGYLGGLTLVCAGACIYLAVKPSAFFAEFLLSCGLVFKGTWLLQVGFSLYTDLFGLKGCRKINFLESQKQLVDVHCDLDEDSLRGVTLMNFLFTVHAIGVVVLAFGAFGVVAGNRSLKSGEAKGPLLSESESSSFRTLALPDLEME</sequence>
<dbReference type="Proteomes" id="UP000053144">
    <property type="component" value="Chromosome 2"/>
</dbReference>
<gene>
    <name evidence="7" type="ORF">HKW66_Vig0188850</name>
    <name evidence="8" type="ORF">LR48_Vigan02g011900</name>
</gene>
<dbReference type="AlphaFoldDB" id="A0A0L9TUZ2"/>
<evidence type="ECO:0000313" key="10">
    <source>
        <dbReference type="Proteomes" id="UP000743370"/>
    </source>
</evidence>
<dbReference type="PANTHER" id="PTHR47830:SF2">
    <property type="entry name" value="PROTEIN, PUTATIVE-RELATED"/>
    <property type="match status" value="1"/>
</dbReference>
<keyword evidence="5 6" id="KW-0472">Membrane</keyword>
<dbReference type="OMA" id="FSGHPTY"/>
<reference evidence="8" key="2">
    <citation type="submission" date="2015-02" db="EMBL/GenBank/DDBJ databases">
        <authorList>
            <person name="Chooi Y.-H."/>
        </authorList>
    </citation>
    <scope>NUCLEOTIDE SEQUENCE</scope>
    <source>
        <tissue evidence="8">Seedling</tissue>
    </source>
</reference>
<evidence type="ECO:0000256" key="6">
    <source>
        <dbReference type="SAM" id="Phobius"/>
    </source>
</evidence>
<keyword evidence="3 6" id="KW-0812">Transmembrane</keyword>
<dbReference type="STRING" id="3914.A0A0L9TUZ2"/>
<comment type="similarity">
    <text evidence="2">Belongs to the TMEM45 family.</text>
</comment>
<dbReference type="EMBL" id="CM003372">
    <property type="protein sequence ID" value="KOM33969.1"/>
    <property type="molecule type" value="Genomic_DNA"/>
</dbReference>
<dbReference type="OrthoDB" id="1842378at2759"/>
<evidence type="ECO:0000256" key="2">
    <source>
        <dbReference type="ARBA" id="ARBA00006948"/>
    </source>
</evidence>
<protein>
    <submittedName>
        <fullName evidence="8">Uncharacterized protein</fullName>
    </submittedName>
</protein>
<accession>A0A0L9TUZ2</accession>
<keyword evidence="4 6" id="KW-1133">Transmembrane helix</keyword>
<feature type="transmembrane region" description="Helical" evidence="6">
    <location>
        <begin position="173"/>
        <end position="194"/>
    </location>
</feature>
<feature type="transmembrane region" description="Helical" evidence="6">
    <location>
        <begin position="144"/>
        <end position="164"/>
    </location>
</feature>
<dbReference type="PANTHER" id="PTHR47830">
    <property type="entry name" value="OS11G0534100 PROTEIN"/>
    <property type="match status" value="1"/>
</dbReference>
<proteinExistence type="inferred from homology"/>
<comment type="subcellular location">
    <subcellularLocation>
        <location evidence="1">Membrane</location>
        <topology evidence="1">Multi-pass membrane protein</topology>
    </subcellularLocation>
</comment>
<feature type="transmembrane region" description="Helical" evidence="6">
    <location>
        <begin position="12"/>
        <end position="30"/>
    </location>
</feature>
<evidence type="ECO:0000313" key="7">
    <source>
        <dbReference type="EMBL" id="KAG2403598.1"/>
    </source>
</evidence>
<dbReference type="GO" id="GO:0016020">
    <property type="term" value="C:membrane"/>
    <property type="evidence" value="ECO:0007669"/>
    <property type="project" value="UniProtKB-SubCell"/>
</dbReference>
<reference evidence="9" key="1">
    <citation type="journal article" date="2015" name="Proc. Natl. Acad. Sci. U.S.A.">
        <title>Genome sequencing of adzuki bean (Vigna angularis) provides insight into high starch and low fat accumulation and domestication.</title>
        <authorList>
            <person name="Yang K."/>
            <person name="Tian Z."/>
            <person name="Chen C."/>
            <person name="Luo L."/>
            <person name="Zhao B."/>
            <person name="Wang Z."/>
            <person name="Yu L."/>
            <person name="Li Y."/>
            <person name="Sun Y."/>
            <person name="Li W."/>
            <person name="Chen Y."/>
            <person name="Li Y."/>
            <person name="Zhang Y."/>
            <person name="Ai D."/>
            <person name="Zhao J."/>
            <person name="Shang C."/>
            <person name="Ma Y."/>
            <person name="Wu B."/>
            <person name="Wang M."/>
            <person name="Gao L."/>
            <person name="Sun D."/>
            <person name="Zhang P."/>
            <person name="Guo F."/>
            <person name="Wang W."/>
            <person name="Li Y."/>
            <person name="Wang J."/>
            <person name="Varshney R.K."/>
            <person name="Wang J."/>
            <person name="Ling H.Q."/>
            <person name="Wan P."/>
        </authorList>
    </citation>
    <scope>NUCLEOTIDE SEQUENCE</scope>
    <source>
        <strain evidence="9">cv. Jingnong 6</strain>
    </source>
</reference>
<reference evidence="7 10" key="3">
    <citation type="submission" date="2020-05" db="EMBL/GenBank/DDBJ databases">
        <title>Vigna angularis (adzuki bean) Var. LongXiaoDou No. 4 denovo assembly.</title>
        <authorList>
            <person name="Xiang H."/>
        </authorList>
    </citation>
    <scope>NUCLEOTIDE SEQUENCE [LARGE SCALE GENOMIC DNA]</scope>
    <source>
        <tissue evidence="7">Leaf</tissue>
    </source>
</reference>
<evidence type="ECO:0000256" key="1">
    <source>
        <dbReference type="ARBA" id="ARBA00004141"/>
    </source>
</evidence>
<feature type="transmembrane region" description="Helical" evidence="6">
    <location>
        <begin position="84"/>
        <end position="103"/>
    </location>
</feature>
<evidence type="ECO:0000313" key="8">
    <source>
        <dbReference type="EMBL" id="KOM33969.1"/>
    </source>
</evidence>
<evidence type="ECO:0000256" key="5">
    <source>
        <dbReference type="ARBA" id="ARBA00023136"/>
    </source>
</evidence>
<organism evidence="8 9">
    <name type="scientific">Phaseolus angularis</name>
    <name type="common">Azuki bean</name>
    <name type="synonym">Vigna angularis</name>
    <dbReference type="NCBI Taxonomy" id="3914"/>
    <lineage>
        <taxon>Eukaryota</taxon>
        <taxon>Viridiplantae</taxon>
        <taxon>Streptophyta</taxon>
        <taxon>Embryophyta</taxon>
        <taxon>Tracheophyta</taxon>
        <taxon>Spermatophyta</taxon>
        <taxon>Magnoliopsida</taxon>
        <taxon>eudicotyledons</taxon>
        <taxon>Gunneridae</taxon>
        <taxon>Pentapetalae</taxon>
        <taxon>rosids</taxon>
        <taxon>fabids</taxon>
        <taxon>Fabales</taxon>
        <taxon>Fabaceae</taxon>
        <taxon>Papilionoideae</taxon>
        <taxon>50 kb inversion clade</taxon>
        <taxon>NPAAA clade</taxon>
        <taxon>indigoferoid/millettioid clade</taxon>
        <taxon>Phaseoleae</taxon>
        <taxon>Vigna</taxon>
    </lineage>
</organism>
<evidence type="ECO:0000256" key="3">
    <source>
        <dbReference type="ARBA" id="ARBA00022692"/>
    </source>
</evidence>
<dbReference type="Proteomes" id="UP000743370">
    <property type="component" value="Unassembled WGS sequence"/>
</dbReference>
<feature type="transmembrane region" description="Helical" evidence="6">
    <location>
        <begin position="235"/>
        <end position="257"/>
    </location>
</feature>
<dbReference type="EMBL" id="JABFOF010000003">
    <property type="protein sequence ID" value="KAG2403598.1"/>
    <property type="molecule type" value="Genomic_DNA"/>
</dbReference>